<keyword evidence="3" id="KW-0648">Protein biosynthesis</keyword>
<dbReference type="PANTHER" id="PTHR13242:SF0">
    <property type="entry name" value="EUKARYOTIC TRANSLATION INITIATION FACTOR 3 SUBUNIT L"/>
    <property type="match status" value="1"/>
</dbReference>
<keyword evidence="1" id="KW-0963">Cytoplasm</keyword>
<evidence type="ECO:0000256" key="3">
    <source>
        <dbReference type="ARBA" id="ARBA00022917"/>
    </source>
</evidence>
<evidence type="ECO:0000256" key="2">
    <source>
        <dbReference type="ARBA" id="ARBA00022540"/>
    </source>
</evidence>
<evidence type="ECO:0000313" key="4">
    <source>
        <dbReference type="Proteomes" id="UP000887577"/>
    </source>
</evidence>
<keyword evidence="2" id="KW-0396">Initiation factor</keyword>
<dbReference type="GO" id="GO:0003743">
    <property type="term" value="F:translation initiation factor activity"/>
    <property type="evidence" value="ECO:0007669"/>
    <property type="project" value="UniProtKB-KW"/>
</dbReference>
<proteinExistence type="predicted"/>
<dbReference type="InterPro" id="IPR019382">
    <property type="entry name" value="eIF3l"/>
</dbReference>
<reference evidence="5" key="1">
    <citation type="submission" date="2022-11" db="UniProtKB">
        <authorList>
            <consortium name="WormBaseParasite"/>
        </authorList>
    </citation>
    <scope>IDENTIFICATION</scope>
</reference>
<dbReference type="Pfam" id="PF10255">
    <property type="entry name" value="Paf67"/>
    <property type="match status" value="1"/>
</dbReference>
<dbReference type="AlphaFoldDB" id="A0A914Y619"/>
<evidence type="ECO:0000313" key="5">
    <source>
        <dbReference type="WBParaSite" id="PSU_v2.g14694.t1"/>
    </source>
</evidence>
<accession>A0A914Y619</accession>
<dbReference type="Proteomes" id="UP000887577">
    <property type="component" value="Unplaced"/>
</dbReference>
<dbReference type="WBParaSite" id="PSU_v2.g14694.t1">
    <property type="protein sequence ID" value="PSU_v2.g14694.t1"/>
    <property type="gene ID" value="PSU_v2.g14694"/>
</dbReference>
<name>A0A914Y619_9BILA</name>
<protein>
    <submittedName>
        <fullName evidence="5">Maturase K</fullName>
    </submittedName>
</protein>
<evidence type="ECO:0000256" key="1">
    <source>
        <dbReference type="ARBA" id="ARBA00022490"/>
    </source>
</evidence>
<keyword evidence="4" id="KW-1185">Reference proteome</keyword>
<dbReference type="GO" id="GO:0005852">
    <property type="term" value="C:eukaryotic translation initiation factor 3 complex"/>
    <property type="evidence" value="ECO:0007669"/>
    <property type="project" value="InterPro"/>
</dbReference>
<organism evidence="4 5">
    <name type="scientific">Panagrolaimus superbus</name>
    <dbReference type="NCBI Taxonomy" id="310955"/>
    <lineage>
        <taxon>Eukaryota</taxon>
        <taxon>Metazoa</taxon>
        <taxon>Ecdysozoa</taxon>
        <taxon>Nematoda</taxon>
        <taxon>Chromadorea</taxon>
        <taxon>Rhabditida</taxon>
        <taxon>Tylenchina</taxon>
        <taxon>Panagrolaimomorpha</taxon>
        <taxon>Panagrolaimoidea</taxon>
        <taxon>Panagrolaimidae</taxon>
        <taxon>Panagrolaimus</taxon>
    </lineage>
</organism>
<dbReference type="PANTHER" id="PTHR13242">
    <property type="entry name" value="EUKARYOTIC TRANSLATION INITIATION FACTOR 3"/>
    <property type="match status" value="1"/>
</dbReference>
<sequence length="108" mass="13034">MWPDERVVEQIVGSESRLFIILYKELYYRDLYTRMSLKFLSQHNQSPVNLKLPEIWLWDIIDEFVYQFQAFCLYKANPGKRSAEELEDLVEIENTQNAWNIYPVLNIL</sequence>